<keyword evidence="2" id="KW-1185">Reference proteome</keyword>
<accession>A0A1G8XC26</accession>
<evidence type="ECO:0000313" key="1">
    <source>
        <dbReference type="EMBL" id="SDJ87340.1"/>
    </source>
</evidence>
<sequence length="216" mass="25283">MYMVYPCFDWIGFHIVQKLLHEGNQVVGIGEAKTKKQENFLSFLARNSSFHLYKNLEECKNCLEDNRLQAIIQLESQRTQPIMESIQTDKHLVLSRTRKDAEMMEQESCLHIKLPLLYGEWMPRTDNGLCDPDGGIICFDSDQFVTQAVYIEDFTEGLLELLESNSQTGIIRIELSDTEKNDRQSGDAVFPVKESQDLQKRIKTLEEHYRFHRHFY</sequence>
<dbReference type="STRING" id="407036.SAMN05216243_1247"/>
<dbReference type="RefSeq" id="WP_093212026.1">
    <property type="nucleotide sequence ID" value="NZ_FNFL01000001.1"/>
</dbReference>
<reference evidence="1 2" key="1">
    <citation type="submission" date="2016-10" db="EMBL/GenBank/DDBJ databases">
        <authorList>
            <person name="de Groot N.N."/>
        </authorList>
    </citation>
    <scope>NUCLEOTIDE SEQUENCE [LARGE SCALE GENOMIC DNA]</scope>
    <source>
        <strain evidence="1 2">CGMCC 1.6502</strain>
    </source>
</reference>
<proteinExistence type="predicted"/>
<organism evidence="1 2">
    <name type="scientific">Sediminibacillus albus</name>
    <dbReference type="NCBI Taxonomy" id="407036"/>
    <lineage>
        <taxon>Bacteria</taxon>
        <taxon>Bacillati</taxon>
        <taxon>Bacillota</taxon>
        <taxon>Bacilli</taxon>
        <taxon>Bacillales</taxon>
        <taxon>Bacillaceae</taxon>
        <taxon>Sediminibacillus</taxon>
    </lineage>
</organism>
<dbReference type="EMBL" id="FNFL01000001">
    <property type="protein sequence ID" value="SDJ87340.1"/>
    <property type="molecule type" value="Genomic_DNA"/>
</dbReference>
<gene>
    <name evidence="1" type="ORF">SAMN05216243_1247</name>
</gene>
<dbReference type="Proteomes" id="UP000198694">
    <property type="component" value="Unassembled WGS sequence"/>
</dbReference>
<protein>
    <submittedName>
        <fullName evidence="1">Uncharacterized protein</fullName>
    </submittedName>
</protein>
<evidence type="ECO:0000313" key="2">
    <source>
        <dbReference type="Proteomes" id="UP000198694"/>
    </source>
</evidence>
<name>A0A1G8XC26_9BACI</name>
<dbReference type="OrthoDB" id="2971044at2"/>
<dbReference type="AlphaFoldDB" id="A0A1G8XC26"/>